<protein>
    <submittedName>
        <fullName evidence="1">Uncharacterized protein</fullName>
    </submittedName>
</protein>
<organism evidence="1 2">
    <name type="scientific">Gelidibacter algens</name>
    <dbReference type="NCBI Taxonomy" id="49280"/>
    <lineage>
        <taxon>Bacteria</taxon>
        <taxon>Pseudomonadati</taxon>
        <taxon>Bacteroidota</taxon>
        <taxon>Flavobacteriia</taxon>
        <taxon>Flavobacteriales</taxon>
        <taxon>Flavobacteriaceae</taxon>
        <taxon>Gelidibacter</taxon>
    </lineage>
</organism>
<proteinExistence type="predicted"/>
<reference evidence="1 2" key="1">
    <citation type="submission" date="2018-06" db="EMBL/GenBank/DDBJ databases">
        <title>Genomic Encyclopedia of Archaeal and Bacterial Type Strains, Phase II (KMG-II): from individual species to whole genera.</title>
        <authorList>
            <person name="Goeker M."/>
        </authorList>
    </citation>
    <scope>NUCLEOTIDE SEQUENCE [LARGE SCALE GENOMIC DNA]</scope>
    <source>
        <strain evidence="1 2">DSM 12408</strain>
    </source>
</reference>
<dbReference type="Proteomes" id="UP000248987">
    <property type="component" value="Unassembled WGS sequence"/>
</dbReference>
<dbReference type="RefSeq" id="WP_066432962.1">
    <property type="nucleotide sequence ID" value="NZ_LZRN01000012.1"/>
</dbReference>
<comment type="caution">
    <text evidence="1">The sequence shown here is derived from an EMBL/GenBank/DDBJ whole genome shotgun (WGS) entry which is preliminary data.</text>
</comment>
<dbReference type="STRING" id="49280.A9996_07875"/>
<name>A0A1A7R1Y3_9FLAO</name>
<accession>A0A1A7R1Y3</accession>
<dbReference type="AlphaFoldDB" id="A0A1A7R1Y3"/>
<evidence type="ECO:0000313" key="1">
    <source>
        <dbReference type="EMBL" id="RAJ20587.1"/>
    </source>
</evidence>
<evidence type="ECO:0000313" key="2">
    <source>
        <dbReference type="Proteomes" id="UP000248987"/>
    </source>
</evidence>
<dbReference type="EMBL" id="QLLQ01000015">
    <property type="protein sequence ID" value="RAJ20587.1"/>
    <property type="molecule type" value="Genomic_DNA"/>
</dbReference>
<keyword evidence="2" id="KW-1185">Reference proteome</keyword>
<sequence>MGLFDFLKPKVEPRQSIQIIPANRLECDSSKTAIVAALFKTPKEQRDAVWDKTFYENVAHASFACATPQVLTGPDGFPYFILNTPEENKPFESFCISNMKDDFLLANGWGVVFNPTAYNSADWVFTYGDIVGLHLNNKFIDETDPSDIENIEFTKTVGALKKEEKVMIAQPSVDYLPFATRHALKLFLQSKGIKKPKLMLLNCYTESKVTRKLAFNIHPEDYPITSQLDYLMQQVGWFLPRQYIIIPLPKKSPLASGFYDM</sequence>
<dbReference type="OrthoDB" id="7564910at2"/>
<gene>
    <name evidence="1" type="ORF">LX77_03112</name>
</gene>